<feature type="region of interest" description="Disordered" evidence="4">
    <location>
        <begin position="1"/>
        <end position="26"/>
    </location>
</feature>
<feature type="domain" description="IF rod" evidence="5">
    <location>
        <begin position="126"/>
        <end position="374"/>
    </location>
</feature>
<dbReference type="PANTHER" id="PTHR47147">
    <property type="entry name" value="SYNCOILIN"/>
    <property type="match status" value="1"/>
</dbReference>
<evidence type="ECO:0000259" key="5">
    <source>
        <dbReference type="SMART" id="SM01391"/>
    </source>
</evidence>
<sequence length="474" mass="54623">MADSEPSLELDNEETPLELSAGDAGTFLELDGGDSSGMLYVDPVYAPFSQDTGMTGLPAELQEAMADQESYAGDAGAFLELEGGDPSGMHYMDPTNVPFLQGMGVTGSPAELQEAVADQELYTAEPEPTSMEDLGERFQRCIEAVEQLERERDRLIQQLMFLREPALEEIKQAHEEILEAYRLHARVELERSSLREEIRQMKRKLFKVTRECVACQYQLEARRHDVAQCAVYQEELESRVIQLSEELSQLRENCEREKEQFRQRLEAPRHRWDRCYLQESRRLSMEFESFLSESRQGLEEQYEPKLMRLLERREASSKTLRKTQGEIHRLKEALRPLQGEVSKLQLQNRNLEEQILLIKQKRDEDVLQYKVCAWGWLSFEMVGAFETSQNGPPLEAVLSQCDWPGRHGPSQNTHFPEGKLARLKITYPRTYVKSSSKAQRHFSEPGFLLRCPFHREQTGEAQNEANWSRNGVQA</sequence>
<feature type="coiled-coil region" evidence="3">
    <location>
        <begin position="131"/>
        <end position="267"/>
    </location>
</feature>
<evidence type="ECO:0000313" key="6">
    <source>
        <dbReference type="Ensembl" id="ENSVKKP00000013735.1"/>
    </source>
</evidence>
<dbReference type="PANTHER" id="PTHR47147:SF1">
    <property type="entry name" value="SYNCOILIN"/>
    <property type="match status" value="1"/>
</dbReference>
<protein>
    <submittedName>
        <fullName evidence="6">Syncoilin, intermediate filament protein</fullName>
    </submittedName>
</protein>
<dbReference type="InterPro" id="IPR027702">
    <property type="entry name" value="Syncoilin"/>
</dbReference>
<dbReference type="InterPro" id="IPR039008">
    <property type="entry name" value="IF_rod_dom"/>
</dbReference>
<proteinExistence type="predicted"/>
<evidence type="ECO:0000256" key="2">
    <source>
        <dbReference type="ARBA" id="ARBA00023054"/>
    </source>
</evidence>
<name>A0A8D2KXM4_VARKO</name>
<accession>A0A8D2KXM4</accession>
<dbReference type="AlphaFoldDB" id="A0A8D2KXM4"/>
<evidence type="ECO:0000256" key="3">
    <source>
        <dbReference type="SAM" id="Coils"/>
    </source>
</evidence>
<evidence type="ECO:0000256" key="4">
    <source>
        <dbReference type="SAM" id="MobiDB-lite"/>
    </source>
</evidence>
<keyword evidence="7" id="KW-1185">Reference proteome</keyword>
<dbReference type="Pfam" id="PF00038">
    <property type="entry name" value="Filament"/>
    <property type="match status" value="1"/>
</dbReference>
<reference evidence="6" key="2">
    <citation type="submission" date="2025-09" db="UniProtKB">
        <authorList>
            <consortium name="Ensembl"/>
        </authorList>
    </citation>
    <scope>IDENTIFICATION</scope>
</reference>
<dbReference type="OMA" id="AQNEANW"/>
<dbReference type="Gene3D" id="1.20.5.1160">
    <property type="entry name" value="Vasodilator-stimulated phosphoprotein"/>
    <property type="match status" value="1"/>
</dbReference>
<reference evidence="6" key="1">
    <citation type="submission" date="2025-08" db="UniProtKB">
        <authorList>
            <consortium name="Ensembl"/>
        </authorList>
    </citation>
    <scope>IDENTIFICATION</scope>
</reference>
<keyword evidence="2 3" id="KW-0175">Coiled coil</keyword>
<organism evidence="6 7">
    <name type="scientific">Varanus komodoensis</name>
    <name type="common">Komodo dragon</name>
    <dbReference type="NCBI Taxonomy" id="61221"/>
    <lineage>
        <taxon>Eukaryota</taxon>
        <taxon>Metazoa</taxon>
        <taxon>Chordata</taxon>
        <taxon>Craniata</taxon>
        <taxon>Vertebrata</taxon>
        <taxon>Euteleostomi</taxon>
        <taxon>Lepidosauria</taxon>
        <taxon>Squamata</taxon>
        <taxon>Bifurcata</taxon>
        <taxon>Unidentata</taxon>
        <taxon>Episquamata</taxon>
        <taxon>Toxicofera</taxon>
        <taxon>Anguimorpha</taxon>
        <taxon>Paleoanguimorpha</taxon>
        <taxon>Varanoidea</taxon>
        <taxon>Varanidae</taxon>
        <taxon>Varanus</taxon>
    </lineage>
</organism>
<dbReference type="Proteomes" id="UP000694545">
    <property type="component" value="Unplaced"/>
</dbReference>
<dbReference type="GO" id="GO:0005882">
    <property type="term" value="C:intermediate filament"/>
    <property type="evidence" value="ECO:0007669"/>
    <property type="project" value="UniProtKB-KW"/>
</dbReference>
<dbReference type="Ensembl" id="ENSVKKT00000014064.1">
    <property type="protein sequence ID" value="ENSVKKP00000013735.1"/>
    <property type="gene ID" value="ENSVKKG00000009469.1"/>
</dbReference>
<evidence type="ECO:0000313" key="7">
    <source>
        <dbReference type="Proteomes" id="UP000694545"/>
    </source>
</evidence>
<dbReference type="SMART" id="SM01391">
    <property type="entry name" value="Filament"/>
    <property type="match status" value="1"/>
</dbReference>
<feature type="compositionally biased region" description="Acidic residues" evidence="4">
    <location>
        <begin position="1"/>
        <end position="16"/>
    </location>
</feature>
<feature type="coiled-coil region" evidence="3">
    <location>
        <begin position="334"/>
        <end position="364"/>
    </location>
</feature>
<keyword evidence="1" id="KW-0403">Intermediate filament</keyword>
<evidence type="ECO:0000256" key="1">
    <source>
        <dbReference type="ARBA" id="ARBA00022754"/>
    </source>
</evidence>